<dbReference type="GO" id="GO:0032259">
    <property type="term" value="P:methylation"/>
    <property type="evidence" value="ECO:0007669"/>
    <property type="project" value="UniProtKB-KW"/>
</dbReference>
<dbReference type="GO" id="GO:0102559">
    <property type="term" value="F:peptide chain release factor N(5)-glutamine methyltransferase activity"/>
    <property type="evidence" value="ECO:0007669"/>
    <property type="project" value="UniProtKB-EC"/>
</dbReference>
<protein>
    <recommendedName>
        <fullName evidence="1">peptide chain release factor N(5)-glutamine methyltransferase</fullName>
        <ecNumber evidence="1">2.1.1.297</ecNumber>
    </recommendedName>
</protein>
<dbReference type="InterPro" id="IPR004556">
    <property type="entry name" value="HemK-like"/>
</dbReference>
<dbReference type="EMBL" id="PFBG01000036">
    <property type="protein sequence ID" value="PIR85637.1"/>
    <property type="molecule type" value="Genomic_DNA"/>
</dbReference>
<accession>A0A2H0UGV7</accession>
<proteinExistence type="predicted"/>
<keyword evidence="2 7" id="KW-0489">Methyltransferase</keyword>
<dbReference type="Proteomes" id="UP000229612">
    <property type="component" value="Unassembled WGS sequence"/>
</dbReference>
<dbReference type="PANTHER" id="PTHR18895">
    <property type="entry name" value="HEMK METHYLTRANSFERASE"/>
    <property type="match status" value="1"/>
</dbReference>
<dbReference type="SUPFAM" id="SSF53335">
    <property type="entry name" value="S-adenosyl-L-methionine-dependent methyltransferases"/>
    <property type="match status" value="1"/>
</dbReference>
<dbReference type="InterPro" id="IPR002052">
    <property type="entry name" value="DNA_methylase_N6_adenine_CS"/>
</dbReference>
<dbReference type="PANTHER" id="PTHR18895:SF74">
    <property type="entry name" value="MTRF1L RELEASE FACTOR GLUTAMINE METHYLTRANSFERASE"/>
    <property type="match status" value="1"/>
</dbReference>
<dbReference type="Pfam" id="PF05175">
    <property type="entry name" value="MTS"/>
    <property type="match status" value="1"/>
</dbReference>
<dbReference type="InterPro" id="IPR029063">
    <property type="entry name" value="SAM-dependent_MTases_sf"/>
</dbReference>
<evidence type="ECO:0000313" key="8">
    <source>
        <dbReference type="Proteomes" id="UP000229612"/>
    </source>
</evidence>
<evidence type="ECO:0000256" key="2">
    <source>
        <dbReference type="ARBA" id="ARBA00022603"/>
    </source>
</evidence>
<evidence type="ECO:0000256" key="1">
    <source>
        <dbReference type="ARBA" id="ARBA00012771"/>
    </source>
</evidence>
<evidence type="ECO:0000313" key="7">
    <source>
        <dbReference type="EMBL" id="PIR85637.1"/>
    </source>
</evidence>
<comment type="caution">
    <text evidence="7">The sequence shown here is derived from an EMBL/GenBank/DDBJ whole genome shotgun (WGS) entry which is preliminary data.</text>
</comment>
<dbReference type="EC" id="2.1.1.297" evidence="1"/>
<dbReference type="AlphaFoldDB" id="A0A2H0UGV7"/>
<dbReference type="InterPro" id="IPR019874">
    <property type="entry name" value="RF_methyltr_PrmC"/>
</dbReference>
<organism evidence="7 8">
    <name type="scientific">Candidatus Kaiserbacteria bacterium CG10_big_fil_rev_8_21_14_0_10_44_10</name>
    <dbReference type="NCBI Taxonomy" id="1974606"/>
    <lineage>
        <taxon>Bacteria</taxon>
        <taxon>Candidatus Kaiseribacteriota</taxon>
    </lineage>
</organism>
<gene>
    <name evidence="7" type="primary">prmC</name>
    <name evidence="7" type="ORF">COU14_03245</name>
</gene>
<dbReference type="InterPro" id="IPR050320">
    <property type="entry name" value="N5-glutamine_MTase"/>
</dbReference>
<feature type="domain" description="Methyltransferase small" evidence="6">
    <location>
        <begin position="77"/>
        <end position="162"/>
    </location>
</feature>
<reference evidence="8" key="1">
    <citation type="submission" date="2017-09" db="EMBL/GenBank/DDBJ databases">
        <title>Depth-based differentiation of microbial function through sediment-hosted aquifers and enrichment of novel symbionts in the deep terrestrial subsurface.</title>
        <authorList>
            <person name="Probst A.J."/>
            <person name="Ladd B."/>
            <person name="Jarett J.K."/>
            <person name="Geller-Mcgrath D.E."/>
            <person name="Sieber C.M.K."/>
            <person name="Emerson J.B."/>
            <person name="Anantharaman K."/>
            <person name="Thomas B.C."/>
            <person name="Malmstrom R."/>
            <person name="Stieglmeier M."/>
            <person name="Klingl A."/>
            <person name="Woyke T."/>
            <person name="Ryan C.M."/>
            <person name="Banfield J.F."/>
        </authorList>
    </citation>
    <scope>NUCLEOTIDE SEQUENCE [LARGE SCALE GENOMIC DNA]</scope>
</reference>
<comment type="catalytic activity">
    <reaction evidence="5">
        <text>L-glutaminyl-[peptide chain release factor] + S-adenosyl-L-methionine = N(5)-methyl-L-glutaminyl-[peptide chain release factor] + S-adenosyl-L-homocysteine + H(+)</text>
        <dbReference type="Rhea" id="RHEA:42896"/>
        <dbReference type="Rhea" id="RHEA-COMP:10271"/>
        <dbReference type="Rhea" id="RHEA-COMP:10272"/>
        <dbReference type="ChEBI" id="CHEBI:15378"/>
        <dbReference type="ChEBI" id="CHEBI:30011"/>
        <dbReference type="ChEBI" id="CHEBI:57856"/>
        <dbReference type="ChEBI" id="CHEBI:59789"/>
        <dbReference type="ChEBI" id="CHEBI:61891"/>
        <dbReference type="EC" id="2.1.1.297"/>
    </reaction>
</comment>
<dbReference type="InterPro" id="IPR007848">
    <property type="entry name" value="Small_mtfrase_dom"/>
</dbReference>
<dbReference type="CDD" id="cd02440">
    <property type="entry name" value="AdoMet_MTases"/>
    <property type="match status" value="1"/>
</dbReference>
<evidence type="ECO:0000256" key="5">
    <source>
        <dbReference type="ARBA" id="ARBA00048391"/>
    </source>
</evidence>
<evidence type="ECO:0000259" key="6">
    <source>
        <dbReference type="Pfam" id="PF05175"/>
    </source>
</evidence>
<dbReference type="Gene3D" id="3.40.50.150">
    <property type="entry name" value="Vaccinia Virus protein VP39"/>
    <property type="match status" value="1"/>
</dbReference>
<dbReference type="NCBIfam" id="TIGR00536">
    <property type="entry name" value="hemK_fam"/>
    <property type="match status" value="1"/>
</dbReference>
<dbReference type="NCBIfam" id="TIGR03534">
    <property type="entry name" value="RF_mod_PrmC"/>
    <property type="match status" value="1"/>
</dbReference>
<dbReference type="GO" id="GO:0003676">
    <property type="term" value="F:nucleic acid binding"/>
    <property type="evidence" value="ECO:0007669"/>
    <property type="project" value="InterPro"/>
</dbReference>
<keyword evidence="3 7" id="KW-0808">Transferase</keyword>
<evidence type="ECO:0000256" key="4">
    <source>
        <dbReference type="ARBA" id="ARBA00022691"/>
    </source>
</evidence>
<keyword evidence="4" id="KW-0949">S-adenosyl-L-methionine</keyword>
<name>A0A2H0UGV7_9BACT</name>
<dbReference type="PROSITE" id="PS00092">
    <property type="entry name" value="N6_MTASE"/>
    <property type="match status" value="1"/>
</dbReference>
<evidence type="ECO:0000256" key="3">
    <source>
        <dbReference type="ARBA" id="ARBA00022679"/>
    </source>
</evidence>
<sequence>MSMSQDEVWLLKEKYKGTESSAFRADLERLKAGEPLAYLIGHTPFLNCEISLDSHPLIPRTETEYWVEKAIESIQKDSKPDTKILDLCAGSGCVGVAVAKAVPDAQVTFAEIDSSHLPTIKKNLEQNLADYFKRTEDFQVIESNLFENVEGTFDLILTNPPYIDLVLDRTESSVKSHEPHLALYGGSAGLDIINSIIKESPKYLNNDGELWIEHEPEQVGSMHSLALKYGFSVVTHKDQYCVERFSVLTLKKTK</sequence>